<gene>
    <name evidence="2" type="ORF">WMSIL1_LOCUS3168</name>
</gene>
<feature type="transmembrane region" description="Helical" evidence="1">
    <location>
        <begin position="58"/>
        <end position="76"/>
    </location>
</feature>
<keyword evidence="1" id="KW-0472">Membrane</keyword>
<sequence length="134" mass="15137">MTHKPYLPCLDAPIDFPSFLITASFHIKSTSALMLSRGLTQVTHIKLSLFSTQEQNTLVTYGLLCFLLISYLLQHAPLSTSLSVTRINIRCGSLEYIFGLINSCCSASQLLLAILRQLRIGDRYYFRYLLASNR</sequence>
<proteinExistence type="predicted"/>
<dbReference type="Proteomes" id="UP000321570">
    <property type="component" value="Unassembled WGS sequence"/>
</dbReference>
<name>A0A564Y5Q3_HYMDI</name>
<reference evidence="2 3" key="1">
    <citation type="submission" date="2019-07" db="EMBL/GenBank/DDBJ databases">
        <authorList>
            <person name="Jastrzebski P J."/>
            <person name="Paukszto L."/>
            <person name="Jastrzebski P J."/>
        </authorList>
    </citation>
    <scope>NUCLEOTIDE SEQUENCE [LARGE SCALE GENOMIC DNA]</scope>
    <source>
        <strain evidence="2 3">WMS-il1</strain>
    </source>
</reference>
<keyword evidence="1" id="KW-0812">Transmembrane</keyword>
<evidence type="ECO:0000256" key="1">
    <source>
        <dbReference type="SAM" id="Phobius"/>
    </source>
</evidence>
<evidence type="ECO:0000313" key="2">
    <source>
        <dbReference type="EMBL" id="VUZ42486.1"/>
    </source>
</evidence>
<evidence type="ECO:0000313" key="3">
    <source>
        <dbReference type="Proteomes" id="UP000321570"/>
    </source>
</evidence>
<protein>
    <submittedName>
        <fullName evidence="2">Uncharacterized protein</fullName>
    </submittedName>
</protein>
<feature type="transmembrane region" description="Helical" evidence="1">
    <location>
        <begin position="96"/>
        <end position="115"/>
    </location>
</feature>
<dbReference type="AlphaFoldDB" id="A0A564Y5Q3"/>
<keyword evidence="1" id="KW-1133">Transmembrane helix</keyword>
<keyword evidence="3" id="KW-1185">Reference proteome</keyword>
<organism evidence="2 3">
    <name type="scientific">Hymenolepis diminuta</name>
    <name type="common">Rat tapeworm</name>
    <dbReference type="NCBI Taxonomy" id="6216"/>
    <lineage>
        <taxon>Eukaryota</taxon>
        <taxon>Metazoa</taxon>
        <taxon>Spiralia</taxon>
        <taxon>Lophotrochozoa</taxon>
        <taxon>Platyhelminthes</taxon>
        <taxon>Cestoda</taxon>
        <taxon>Eucestoda</taxon>
        <taxon>Cyclophyllidea</taxon>
        <taxon>Hymenolepididae</taxon>
        <taxon>Hymenolepis</taxon>
    </lineage>
</organism>
<dbReference type="EMBL" id="CABIJS010000089">
    <property type="protein sequence ID" value="VUZ42486.1"/>
    <property type="molecule type" value="Genomic_DNA"/>
</dbReference>
<accession>A0A564Y5Q3</accession>